<dbReference type="SUPFAM" id="SSF48350">
    <property type="entry name" value="GTPase activation domain, GAP"/>
    <property type="match status" value="1"/>
</dbReference>
<evidence type="ECO:0000313" key="2">
    <source>
        <dbReference type="Proteomes" id="UP000472270"/>
    </source>
</evidence>
<organism evidence="1 2">
    <name type="scientific">Sinocyclocheilus rhinocerous</name>
    <dbReference type="NCBI Taxonomy" id="307959"/>
    <lineage>
        <taxon>Eukaryota</taxon>
        <taxon>Metazoa</taxon>
        <taxon>Chordata</taxon>
        <taxon>Craniata</taxon>
        <taxon>Vertebrata</taxon>
        <taxon>Euteleostomi</taxon>
        <taxon>Actinopterygii</taxon>
        <taxon>Neopterygii</taxon>
        <taxon>Teleostei</taxon>
        <taxon>Ostariophysi</taxon>
        <taxon>Cypriniformes</taxon>
        <taxon>Cyprinidae</taxon>
        <taxon>Cyprininae</taxon>
        <taxon>Sinocyclocheilus</taxon>
    </lineage>
</organism>
<reference evidence="1" key="1">
    <citation type="submission" date="2025-08" db="UniProtKB">
        <authorList>
            <consortium name="Ensembl"/>
        </authorList>
    </citation>
    <scope>IDENTIFICATION</scope>
</reference>
<evidence type="ECO:0008006" key="3">
    <source>
        <dbReference type="Google" id="ProtNLM"/>
    </source>
</evidence>
<name>A0A673MZN4_9TELE</name>
<dbReference type="InterPro" id="IPR039102">
    <property type="entry name" value="FAM13"/>
</dbReference>
<dbReference type="AlphaFoldDB" id="A0A673MZN4"/>
<protein>
    <recommendedName>
        <fullName evidence="3">Rho-GAP domain-containing protein</fullName>
    </recommendedName>
</protein>
<dbReference type="PANTHER" id="PTHR15904">
    <property type="entry name" value="FAM13"/>
    <property type="match status" value="1"/>
</dbReference>
<evidence type="ECO:0000313" key="1">
    <source>
        <dbReference type="Ensembl" id="ENSSRHP00000093787.1"/>
    </source>
</evidence>
<dbReference type="InterPro" id="IPR008936">
    <property type="entry name" value="Rho_GTPase_activation_prot"/>
</dbReference>
<dbReference type="Proteomes" id="UP000472270">
    <property type="component" value="Unassembled WGS sequence"/>
</dbReference>
<dbReference type="PANTHER" id="PTHR15904:SF16">
    <property type="entry name" value="PROTEIN FAM13B"/>
    <property type="match status" value="1"/>
</dbReference>
<dbReference type="Gene3D" id="1.10.555.10">
    <property type="entry name" value="Rho GTPase activation protein"/>
    <property type="match status" value="1"/>
</dbReference>
<reference evidence="1" key="2">
    <citation type="submission" date="2025-09" db="UniProtKB">
        <authorList>
            <consortium name="Ensembl"/>
        </authorList>
    </citation>
    <scope>IDENTIFICATION</scope>
</reference>
<sequence length="85" mass="9732">MRKSLNTSLSDSLSTTRVFGIPLEEVQHSGQPGHEVPLLVRSIVEYIEEHGESGGTLLTYFTFFIHRLQYSDSWSLLWFSNTMLL</sequence>
<proteinExistence type="predicted"/>
<keyword evidence="2" id="KW-1185">Reference proteome</keyword>
<accession>A0A673MZN4</accession>
<dbReference type="Ensembl" id="ENSSRHT00000096328.1">
    <property type="protein sequence ID" value="ENSSRHP00000093787.1"/>
    <property type="gene ID" value="ENSSRHG00000046218.1"/>
</dbReference>